<dbReference type="Pfam" id="PF08569">
    <property type="entry name" value="Mo25"/>
    <property type="match status" value="1"/>
</dbReference>
<dbReference type="GO" id="GO:0035556">
    <property type="term" value="P:intracellular signal transduction"/>
    <property type="evidence" value="ECO:0007669"/>
    <property type="project" value="TreeGrafter"/>
</dbReference>
<keyword evidence="2" id="KW-0732">Signal</keyword>
<dbReference type="PANTHER" id="PTHR10182:SF3">
    <property type="entry name" value="PROTEIN MO25"/>
    <property type="match status" value="1"/>
</dbReference>
<dbReference type="Gene3D" id="1.25.10.10">
    <property type="entry name" value="Leucine-rich Repeat Variant"/>
    <property type="match status" value="1"/>
</dbReference>
<gene>
    <name evidence="3" type="ORF">SVIM_LOCUS116299</name>
</gene>
<feature type="chain" id="PRO_5027012066" evidence="2">
    <location>
        <begin position="19"/>
        <end position="79"/>
    </location>
</feature>
<evidence type="ECO:0000256" key="2">
    <source>
        <dbReference type="SAM" id="SignalP"/>
    </source>
</evidence>
<dbReference type="EMBL" id="CAADRP010000602">
    <property type="protein sequence ID" value="VFU30289.1"/>
    <property type="molecule type" value="Genomic_DNA"/>
</dbReference>
<evidence type="ECO:0000313" key="3">
    <source>
        <dbReference type="EMBL" id="VFU30289.1"/>
    </source>
</evidence>
<evidence type="ECO:0000256" key="1">
    <source>
        <dbReference type="ARBA" id="ARBA00011012"/>
    </source>
</evidence>
<accession>A0A6N2KRI3</accession>
<dbReference type="InterPro" id="IPR016024">
    <property type="entry name" value="ARM-type_fold"/>
</dbReference>
<sequence>MALWLLSILLHIMMRRQSLKLLSEFLLEPPSSHIMKRYILEVRYLKVLMTLLKDSSKNIQIAAFHIFKVLESSSPSLFL</sequence>
<comment type="similarity">
    <text evidence="1">Belongs to the Mo25 family.</text>
</comment>
<dbReference type="InterPro" id="IPR013878">
    <property type="entry name" value="Mo25"/>
</dbReference>
<dbReference type="PANTHER" id="PTHR10182">
    <property type="entry name" value="CALCIUM-BINDING PROTEIN 39-RELATED"/>
    <property type="match status" value="1"/>
</dbReference>
<feature type="signal peptide" evidence="2">
    <location>
        <begin position="1"/>
        <end position="18"/>
    </location>
</feature>
<organism evidence="3">
    <name type="scientific">Salix viminalis</name>
    <name type="common">Common osier</name>
    <name type="synonym">Basket willow</name>
    <dbReference type="NCBI Taxonomy" id="40686"/>
    <lineage>
        <taxon>Eukaryota</taxon>
        <taxon>Viridiplantae</taxon>
        <taxon>Streptophyta</taxon>
        <taxon>Embryophyta</taxon>
        <taxon>Tracheophyta</taxon>
        <taxon>Spermatophyta</taxon>
        <taxon>Magnoliopsida</taxon>
        <taxon>eudicotyledons</taxon>
        <taxon>Gunneridae</taxon>
        <taxon>Pentapetalae</taxon>
        <taxon>rosids</taxon>
        <taxon>fabids</taxon>
        <taxon>Malpighiales</taxon>
        <taxon>Salicaceae</taxon>
        <taxon>Saliceae</taxon>
        <taxon>Salix</taxon>
    </lineage>
</organism>
<protein>
    <submittedName>
        <fullName evidence="3">Uncharacterized protein</fullName>
    </submittedName>
</protein>
<reference evidence="3" key="1">
    <citation type="submission" date="2019-03" db="EMBL/GenBank/DDBJ databases">
        <authorList>
            <person name="Mank J."/>
            <person name="Almeida P."/>
        </authorList>
    </citation>
    <scope>NUCLEOTIDE SEQUENCE</scope>
    <source>
        <strain evidence="3">78183</strain>
    </source>
</reference>
<proteinExistence type="inferred from homology"/>
<dbReference type="GO" id="GO:0043539">
    <property type="term" value="F:protein serine/threonine kinase activator activity"/>
    <property type="evidence" value="ECO:0007669"/>
    <property type="project" value="TreeGrafter"/>
</dbReference>
<dbReference type="AlphaFoldDB" id="A0A6N2KRI3"/>
<dbReference type="SUPFAM" id="SSF48371">
    <property type="entry name" value="ARM repeat"/>
    <property type="match status" value="1"/>
</dbReference>
<dbReference type="InterPro" id="IPR011989">
    <property type="entry name" value="ARM-like"/>
</dbReference>
<name>A0A6N2KRI3_SALVM</name>